<dbReference type="CDD" id="cd04301">
    <property type="entry name" value="NAT_SF"/>
    <property type="match status" value="1"/>
</dbReference>
<dbReference type="InterPro" id="IPR016181">
    <property type="entry name" value="Acyl_CoA_acyltransferase"/>
</dbReference>
<feature type="domain" description="N-acetyltransferase" evidence="1">
    <location>
        <begin position="1"/>
        <end position="159"/>
    </location>
</feature>
<evidence type="ECO:0000313" key="2">
    <source>
        <dbReference type="EMBL" id="OAN13212.1"/>
    </source>
</evidence>
<dbReference type="EMBL" id="LVHF01000029">
    <property type="protein sequence ID" value="OAN13212.1"/>
    <property type="molecule type" value="Genomic_DNA"/>
</dbReference>
<comment type="caution">
    <text evidence="2">The sequence shown here is derived from an EMBL/GenBank/DDBJ whole genome shotgun (WGS) entry which is preliminary data.</text>
</comment>
<dbReference type="OrthoDB" id="326501at2"/>
<reference evidence="2 3" key="1">
    <citation type="submission" date="2016-03" db="EMBL/GenBank/DDBJ databases">
        <title>Photobacterium proteolyticum sp. nov. a protease producing bacterium isolated from ocean sediments of Laizhou Bay.</title>
        <authorList>
            <person name="Li Y."/>
        </authorList>
    </citation>
    <scope>NUCLEOTIDE SEQUENCE [LARGE SCALE GENOMIC DNA]</scope>
    <source>
        <strain evidence="2 3">R-40508</strain>
    </source>
</reference>
<dbReference type="InterPro" id="IPR000182">
    <property type="entry name" value="GNAT_dom"/>
</dbReference>
<dbReference type="STRING" id="858640.A3K86_16275"/>
<evidence type="ECO:0000259" key="1">
    <source>
        <dbReference type="PROSITE" id="PS51186"/>
    </source>
</evidence>
<dbReference type="PANTHER" id="PTHR43415">
    <property type="entry name" value="SPERMIDINE N(1)-ACETYLTRANSFERASE"/>
    <property type="match status" value="1"/>
</dbReference>
<dbReference type="RefSeq" id="WP_068333475.1">
    <property type="nucleotide sequence ID" value="NZ_LVHF01000029.1"/>
</dbReference>
<protein>
    <recommendedName>
        <fullName evidence="1">N-acetyltransferase domain-containing protein</fullName>
    </recommendedName>
</protein>
<gene>
    <name evidence="2" type="ORF">A3K86_16275</name>
</gene>
<accession>A0A178K950</accession>
<dbReference type="Pfam" id="PF00583">
    <property type="entry name" value="Acetyltransf_1"/>
    <property type="match status" value="1"/>
</dbReference>
<name>A0A178K950_9GAMM</name>
<dbReference type="Gene3D" id="3.40.630.30">
    <property type="match status" value="1"/>
</dbReference>
<dbReference type="AlphaFoldDB" id="A0A178K950"/>
<proteinExistence type="predicted"/>
<dbReference type="GO" id="GO:0016747">
    <property type="term" value="F:acyltransferase activity, transferring groups other than amino-acyl groups"/>
    <property type="evidence" value="ECO:0007669"/>
    <property type="project" value="InterPro"/>
</dbReference>
<dbReference type="PANTHER" id="PTHR43415:SF5">
    <property type="entry name" value="ACETYLTRANSFERASE"/>
    <property type="match status" value="1"/>
</dbReference>
<dbReference type="SUPFAM" id="SSF55729">
    <property type="entry name" value="Acyl-CoA N-acyltransferases (Nat)"/>
    <property type="match status" value="1"/>
</dbReference>
<evidence type="ECO:0000313" key="3">
    <source>
        <dbReference type="Proteomes" id="UP000078503"/>
    </source>
</evidence>
<sequence length="173" mass="19506">MELTPFSKADIAQLIKWIDSPQLNYLWSGPVFQFPLTEAQIIDHYKQKEVIPYLCQVDGRNAGYIELFRQGGGEFRLCRVFISAPFRGQGYSHKLIDLAIHKACAEFGANKLSLAVFSQNTPAKRCYHSLGFVTTKVESGTRNFNGEIWDLEIMEKALPTSTLPASSHYLTSI</sequence>
<keyword evidence="3" id="KW-1185">Reference proteome</keyword>
<organism evidence="2 3">
    <name type="scientific">Photobacterium jeanii</name>
    <dbReference type="NCBI Taxonomy" id="858640"/>
    <lineage>
        <taxon>Bacteria</taxon>
        <taxon>Pseudomonadati</taxon>
        <taxon>Pseudomonadota</taxon>
        <taxon>Gammaproteobacteria</taxon>
        <taxon>Vibrionales</taxon>
        <taxon>Vibrionaceae</taxon>
        <taxon>Photobacterium</taxon>
    </lineage>
</organism>
<dbReference type="PROSITE" id="PS51186">
    <property type="entry name" value="GNAT"/>
    <property type="match status" value="1"/>
</dbReference>
<dbReference type="Proteomes" id="UP000078503">
    <property type="component" value="Unassembled WGS sequence"/>
</dbReference>